<dbReference type="OrthoDB" id="10415109at2759"/>
<protein>
    <submittedName>
        <fullName evidence="1">Uncharacterized protein</fullName>
    </submittedName>
</protein>
<dbReference type="EMBL" id="JAAAHW010004721">
    <property type="protein sequence ID" value="KAF9972048.1"/>
    <property type="molecule type" value="Genomic_DNA"/>
</dbReference>
<dbReference type="AlphaFoldDB" id="A0A9P6JFV8"/>
<comment type="caution">
    <text evidence="1">The sequence shown here is derived from an EMBL/GenBank/DDBJ whole genome shotgun (WGS) entry which is preliminary data.</text>
</comment>
<evidence type="ECO:0000313" key="1">
    <source>
        <dbReference type="EMBL" id="KAF9972048.1"/>
    </source>
</evidence>
<organism evidence="1 2">
    <name type="scientific">Modicella reniformis</name>
    <dbReference type="NCBI Taxonomy" id="1440133"/>
    <lineage>
        <taxon>Eukaryota</taxon>
        <taxon>Fungi</taxon>
        <taxon>Fungi incertae sedis</taxon>
        <taxon>Mucoromycota</taxon>
        <taxon>Mortierellomycotina</taxon>
        <taxon>Mortierellomycetes</taxon>
        <taxon>Mortierellales</taxon>
        <taxon>Mortierellaceae</taxon>
        <taxon>Modicella</taxon>
    </lineage>
</organism>
<name>A0A9P6JFV8_9FUNG</name>
<reference evidence="1" key="1">
    <citation type="journal article" date="2020" name="Fungal Divers.">
        <title>Resolving the Mortierellaceae phylogeny through synthesis of multi-gene phylogenetics and phylogenomics.</title>
        <authorList>
            <person name="Vandepol N."/>
            <person name="Liber J."/>
            <person name="Desiro A."/>
            <person name="Na H."/>
            <person name="Kennedy M."/>
            <person name="Barry K."/>
            <person name="Grigoriev I.V."/>
            <person name="Miller A.N."/>
            <person name="O'Donnell K."/>
            <person name="Stajich J.E."/>
            <person name="Bonito G."/>
        </authorList>
    </citation>
    <scope>NUCLEOTIDE SEQUENCE</scope>
    <source>
        <strain evidence="1">MES-2147</strain>
    </source>
</reference>
<proteinExistence type="predicted"/>
<dbReference type="Proteomes" id="UP000749646">
    <property type="component" value="Unassembled WGS sequence"/>
</dbReference>
<gene>
    <name evidence="1" type="ORF">BGZ65_010056</name>
</gene>
<sequence>MSDEQEINPRETFLGCQEILSTIEWEDELQDHSVASTAIALFDSHMETLLQAMMEIKAKKFSRFLKDVVLIIARPIRALHRVREYVAGEPTSELARRVQEDERMFEAFEERISSTVHDLVNRVVAMWDDHQVEYAYSAL</sequence>
<accession>A0A9P6JFV8</accession>
<evidence type="ECO:0000313" key="2">
    <source>
        <dbReference type="Proteomes" id="UP000749646"/>
    </source>
</evidence>
<feature type="non-terminal residue" evidence="1">
    <location>
        <position position="1"/>
    </location>
</feature>
<keyword evidence="2" id="KW-1185">Reference proteome</keyword>